<name>A0AAW1LTC7_POPJA</name>
<keyword evidence="3" id="KW-1185">Reference proteome</keyword>
<dbReference type="Proteomes" id="UP001458880">
    <property type="component" value="Unassembled WGS sequence"/>
</dbReference>
<proteinExistence type="predicted"/>
<evidence type="ECO:0000256" key="1">
    <source>
        <dbReference type="SAM" id="MobiDB-lite"/>
    </source>
</evidence>
<evidence type="ECO:0000313" key="2">
    <source>
        <dbReference type="EMBL" id="KAK9737248.1"/>
    </source>
</evidence>
<evidence type="ECO:0000313" key="3">
    <source>
        <dbReference type="Proteomes" id="UP001458880"/>
    </source>
</evidence>
<feature type="compositionally biased region" description="Polar residues" evidence="1">
    <location>
        <begin position="76"/>
        <end position="85"/>
    </location>
</feature>
<feature type="region of interest" description="Disordered" evidence="1">
    <location>
        <begin position="60"/>
        <end position="105"/>
    </location>
</feature>
<gene>
    <name evidence="2" type="ORF">QE152_g10857</name>
</gene>
<organism evidence="2 3">
    <name type="scientific">Popillia japonica</name>
    <name type="common">Japanese beetle</name>
    <dbReference type="NCBI Taxonomy" id="7064"/>
    <lineage>
        <taxon>Eukaryota</taxon>
        <taxon>Metazoa</taxon>
        <taxon>Ecdysozoa</taxon>
        <taxon>Arthropoda</taxon>
        <taxon>Hexapoda</taxon>
        <taxon>Insecta</taxon>
        <taxon>Pterygota</taxon>
        <taxon>Neoptera</taxon>
        <taxon>Endopterygota</taxon>
        <taxon>Coleoptera</taxon>
        <taxon>Polyphaga</taxon>
        <taxon>Scarabaeiformia</taxon>
        <taxon>Scarabaeidae</taxon>
        <taxon>Rutelinae</taxon>
        <taxon>Popillia</taxon>
    </lineage>
</organism>
<accession>A0AAW1LTC7</accession>
<protein>
    <submittedName>
        <fullName evidence="2">Uncharacterized protein</fullName>
    </submittedName>
</protein>
<sequence length="105" mass="11643">MDILMSFSILARRIQDGLECIVKNITVTSVIPPPRKPPKRGAVPPIPRSHRYLIGMRVMGGRERGRKSASGGIFTSYPSSLTERSGGNRKGNVEERQLKRQGGKR</sequence>
<comment type="caution">
    <text evidence="2">The sequence shown here is derived from an EMBL/GenBank/DDBJ whole genome shotgun (WGS) entry which is preliminary data.</text>
</comment>
<reference evidence="2 3" key="1">
    <citation type="journal article" date="2024" name="BMC Genomics">
        <title>De novo assembly and annotation of Popillia japonica's genome with initial clues to its potential as an invasive pest.</title>
        <authorList>
            <person name="Cucini C."/>
            <person name="Boschi S."/>
            <person name="Funari R."/>
            <person name="Cardaioli E."/>
            <person name="Iannotti N."/>
            <person name="Marturano G."/>
            <person name="Paoli F."/>
            <person name="Bruttini M."/>
            <person name="Carapelli A."/>
            <person name="Frati F."/>
            <person name="Nardi F."/>
        </authorList>
    </citation>
    <scope>NUCLEOTIDE SEQUENCE [LARGE SCALE GENOMIC DNA]</scope>
    <source>
        <strain evidence="2">DMR45628</strain>
    </source>
</reference>
<dbReference type="EMBL" id="JASPKY010000102">
    <property type="protein sequence ID" value="KAK9737248.1"/>
    <property type="molecule type" value="Genomic_DNA"/>
</dbReference>
<dbReference type="AlphaFoldDB" id="A0AAW1LTC7"/>